<protein>
    <submittedName>
        <fullName evidence="1">Uncharacterized protein</fullName>
    </submittedName>
</protein>
<dbReference type="Proteomes" id="UP000828048">
    <property type="component" value="Chromosome 4"/>
</dbReference>
<evidence type="ECO:0000313" key="2">
    <source>
        <dbReference type="Proteomes" id="UP000828048"/>
    </source>
</evidence>
<organism evidence="1 2">
    <name type="scientific">Vaccinium darrowii</name>
    <dbReference type="NCBI Taxonomy" id="229202"/>
    <lineage>
        <taxon>Eukaryota</taxon>
        <taxon>Viridiplantae</taxon>
        <taxon>Streptophyta</taxon>
        <taxon>Embryophyta</taxon>
        <taxon>Tracheophyta</taxon>
        <taxon>Spermatophyta</taxon>
        <taxon>Magnoliopsida</taxon>
        <taxon>eudicotyledons</taxon>
        <taxon>Gunneridae</taxon>
        <taxon>Pentapetalae</taxon>
        <taxon>asterids</taxon>
        <taxon>Ericales</taxon>
        <taxon>Ericaceae</taxon>
        <taxon>Vaccinioideae</taxon>
        <taxon>Vaccinieae</taxon>
        <taxon>Vaccinium</taxon>
    </lineage>
</organism>
<keyword evidence="2" id="KW-1185">Reference proteome</keyword>
<name>A0ACB7Z2Q5_9ERIC</name>
<evidence type="ECO:0000313" key="1">
    <source>
        <dbReference type="EMBL" id="KAH7859777.1"/>
    </source>
</evidence>
<gene>
    <name evidence="1" type="ORF">Vadar_005333</name>
</gene>
<comment type="caution">
    <text evidence="1">The sequence shown here is derived from an EMBL/GenBank/DDBJ whole genome shotgun (WGS) entry which is preliminary data.</text>
</comment>
<sequence>MGQVSVEPLTLDRNREHGNKVAPSLIPGGFGAEGGLLGRGHVSQVQHPAGVEASRTGPLIQSFEEDILHPYPLPEDLPMNLPEYGESQVDFGYLLEALNDKFGLPLIAKQRITEIGQTDFGYHGDRFDK</sequence>
<dbReference type="EMBL" id="CM037154">
    <property type="protein sequence ID" value="KAH7859777.1"/>
    <property type="molecule type" value="Genomic_DNA"/>
</dbReference>
<proteinExistence type="predicted"/>
<reference evidence="1 2" key="1">
    <citation type="journal article" date="2021" name="Hortic Res">
        <title>High-quality reference genome and annotation aids understanding of berry development for evergreen blueberry (Vaccinium darrowii).</title>
        <authorList>
            <person name="Yu J."/>
            <person name="Hulse-Kemp A.M."/>
            <person name="Babiker E."/>
            <person name="Staton M."/>
        </authorList>
    </citation>
    <scope>NUCLEOTIDE SEQUENCE [LARGE SCALE GENOMIC DNA]</scope>
    <source>
        <strain evidence="2">cv. NJ 8807/NJ 8810</strain>
        <tissue evidence="1">Young leaf</tissue>
    </source>
</reference>
<accession>A0ACB7Z2Q5</accession>